<accession>A0A0L8BQF3</accession>
<feature type="domain" description="HTH araC/xylS-type" evidence="6">
    <location>
        <begin position="234"/>
        <end position="339"/>
    </location>
</feature>
<dbReference type="OrthoDB" id="345413at2"/>
<keyword evidence="1" id="KW-0805">Transcription regulation</keyword>
<evidence type="ECO:0000313" key="7">
    <source>
        <dbReference type="EMBL" id="KOF16785.1"/>
    </source>
</evidence>
<keyword evidence="2" id="KW-0238">DNA-binding</keyword>
<dbReference type="EMBL" id="LGAP01000015">
    <property type="protein sequence ID" value="KOF16785.1"/>
    <property type="molecule type" value="Genomic_DNA"/>
</dbReference>
<feature type="transmembrane region" description="Helical" evidence="5">
    <location>
        <begin position="6"/>
        <end position="23"/>
    </location>
</feature>
<organism evidence="7 8">
    <name type="scientific">Ensifer adhaerens</name>
    <name type="common">Sinorhizobium morelense</name>
    <dbReference type="NCBI Taxonomy" id="106592"/>
    <lineage>
        <taxon>Bacteria</taxon>
        <taxon>Pseudomonadati</taxon>
        <taxon>Pseudomonadota</taxon>
        <taxon>Alphaproteobacteria</taxon>
        <taxon>Hyphomicrobiales</taxon>
        <taxon>Rhizobiaceae</taxon>
        <taxon>Sinorhizobium/Ensifer group</taxon>
        <taxon>Ensifer</taxon>
    </lineage>
</organism>
<dbReference type="PROSITE" id="PS00041">
    <property type="entry name" value="HTH_ARAC_FAMILY_1"/>
    <property type="match status" value="1"/>
</dbReference>
<keyword evidence="5" id="KW-0812">Transmembrane</keyword>
<evidence type="ECO:0000256" key="4">
    <source>
        <dbReference type="SAM" id="MobiDB-lite"/>
    </source>
</evidence>
<evidence type="ECO:0000256" key="1">
    <source>
        <dbReference type="ARBA" id="ARBA00023015"/>
    </source>
</evidence>
<evidence type="ECO:0000256" key="2">
    <source>
        <dbReference type="ARBA" id="ARBA00023125"/>
    </source>
</evidence>
<evidence type="ECO:0000313" key="8">
    <source>
        <dbReference type="Proteomes" id="UP000037425"/>
    </source>
</evidence>
<dbReference type="Gene3D" id="1.10.10.60">
    <property type="entry name" value="Homeodomain-like"/>
    <property type="match status" value="1"/>
</dbReference>
<sequence length="349" mass="38493">MLFVPLPFIVSLLLLIVIVRMLWQRDEAMTFEQRLFLLLVCAYALQSMLIGIRWGYDIRAILPAQAMLATFNAALAWVCFSSLTSDSQPRLGPIAWHLLPALIVGAMMFAWRDAVGTAIILFFLSYGIALLWLARLGPNGLVTSRLDGVLRSYRSLQITGWALVASALSDVAIGFDQMRNGGAYSGAIVAAGNVLALLILGTAASIASFDTSTDSERQEAAPSPQERAATEEDAEVVNAVQELMRKKALYKDLELNLSRIARKLGVPARRISNAINRIHGISVSQYVNNYRVEEACRLLLTTDEAITQIAFEAGFLTKSNFNREFLRVTGKNPSSWREQRGIPDLREAA</sequence>
<evidence type="ECO:0000256" key="3">
    <source>
        <dbReference type="ARBA" id="ARBA00023163"/>
    </source>
</evidence>
<keyword evidence="5" id="KW-0472">Membrane</keyword>
<dbReference type="Pfam" id="PF12833">
    <property type="entry name" value="HTH_18"/>
    <property type="match status" value="1"/>
</dbReference>
<dbReference type="PATRIC" id="fig|106592.7.peg.1956"/>
<comment type="caution">
    <text evidence="7">The sequence shown here is derived from an EMBL/GenBank/DDBJ whole genome shotgun (WGS) entry which is preliminary data.</text>
</comment>
<feature type="region of interest" description="Disordered" evidence="4">
    <location>
        <begin position="211"/>
        <end position="232"/>
    </location>
</feature>
<keyword evidence="5" id="KW-1133">Transmembrane helix</keyword>
<dbReference type="InterPro" id="IPR009057">
    <property type="entry name" value="Homeodomain-like_sf"/>
</dbReference>
<proteinExistence type="predicted"/>
<feature type="transmembrane region" description="Helical" evidence="5">
    <location>
        <begin position="187"/>
        <end position="209"/>
    </location>
</feature>
<feature type="transmembrane region" description="Helical" evidence="5">
    <location>
        <begin position="117"/>
        <end position="134"/>
    </location>
</feature>
<name>A0A0L8BQF3_ENSAD</name>
<protein>
    <submittedName>
        <fullName evidence="7">AraC family transcriptional regulator</fullName>
    </submittedName>
</protein>
<feature type="transmembrane region" description="Helical" evidence="5">
    <location>
        <begin position="60"/>
        <end position="80"/>
    </location>
</feature>
<feature type="transmembrane region" description="Helical" evidence="5">
    <location>
        <begin position="92"/>
        <end position="111"/>
    </location>
</feature>
<keyword evidence="3" id="KW-0804">Transcription</keyword>
<dbReference type="PANTHER" id="PTHR43280:SF29">
    <property type="entry name" value="ARAC-FAMILY TRANSCRIPTIONAL REGULATOR"/>
    <property type="match status" value="1"/>
</dbReference>
<evidence type="ECO:0000256" key="5">
    <source>
        <dbReference type="SAM" id="Phobius"/>
    </source>
</evidence>
<feature type="transmembrane region" description="Helical" evidence="5">
    <location>
        <begin position="35"/>
        <end position="54"/>
    </location>
</feature>
<reference evidence="8" key="1">
    <citation type="submission" date="2015-07" db="EMBL/GenBank/DDBJ databases">
        <title>Whole genome sequence of an Ensifer adhaerens strain isolated from a cave pool in the Wind Cave National Park.</title>
        <authorList>
            <person name="Eng W.W.H."/>
            <person name="Gan H.M."/>
            <person name="Barton H.A."/>
            <person name="Savka M.A."/>
        </authorList>
    </citation>
    <scope>NUCLEOTIDE SEQUENCE [LARGE SCALE GENOMIC DNA]</scope>
    <source>
        <strain evidence="8">SD006</strain>
    </source>
</reference>
<dbReference type="InterPro" id="IPR018060">
    <property type="entry name" value="HTH_AraC"/>
</dbReference>
<gene>
    <name evidence="7" type="ORF">AC244_20615</name>
</gene>
<dbReference type="PANTHER" id="PTHR43280">
    <property type="entry name" value="ARAC-FAMILY TRANSCRIPTIONAL REGULATOR"/>
    <property type="match status" value="1"/>
</dbReference>
<dbReference type="AlphaFoldDB" id="A0A0L8BQF3"/>
<dbReference type="SMART" id="SM00342">
    <property type="entry name" value="HTH_ARAC"/>
    <property type="match status" value="1"/>
</dbReference>
<dbReference type="GO" id="GO:0003700">
    <property type="term" value="F:DNA-binding transcription factor activity"/>
    <property type="evidence" value="ECO:0007669"/>
    <property type="project" value="InterPro"/>
</dbReference>
<dbReference type="PROSITE" id="PS01124">
    <property type="entry name" value="HTH_ARAC_FAMILY_2"/>
    <property type="match status" value="1"/>
</dbReference>
<dbReference type="InterPro" id="IPR018062">
    <property type="entry name" value="HTH_AraC-typ_CS"/>
</dbReference>
<evidence type="ECO:0000259" key="6">
    <source>
        <dbReference type="PROSITE" id="PS01124"/>
    </source>
</evidence>
<dbReference type="GO" id="GO:0043565">
    <property type="term" value="F:sequence-specific DNA binding"/>
    <property type="evidence" value="ECO:0007669"/>
    <property type="project" value="InterPro"/>
</dbReference>
<dbReference type="Proteomes" id="UP000037425">
    <property type="component" value="Unassembled WGS sequence"/>
</dbReference>
<dbReference type="SUPFAM" id="SSF46689">
    <property type="entry name" value="Homeodomain-like"/>
    <property type="match status" value="1"/>
</dbReference>